<evidence type="ECO:0000259" key="4">
    <source>
        <dbReference type="Pfam" id="PF12887"/>
    </source>
</evidence>
<feature type="transmembrane region" description="Helical" evidence="2">
    <location>
        <begin position="623"/>
        <end position="643"/>
    </location>
</feature>
<gene>
    <name evidence="5" type="ORF">AK88_05465</name>
</gene>
<dbReference type="EMBL" id="KQ030398">
    <property type="protein sequence ID" value="KJP84904.1"/>
    <property type="molecule type" value="Genomic_DNA"/>
</dbReference>
<evidence type="ECO:0008006" key="7">
    <source>
        <dbReference type="Google" id="ProtNLM"/>
    </source>
</evidence>
<feature type="compositionally biased region" description="Low complexity" evidence="1">
    <location>
        <begin position="502"/>
        <end position="514"/>
    </location>
</feature>
<keyword evidence="2" id="KW-1133">Transmembrane helix</keyword>
<evidence type="ECO:0000256" key="1">
    <source>
        <dbReference type="SAM" id="MobiDB-lite"/>
    </source>
</evidence>
<evidence type="ECO:0000256" key="2">
    <source>
        <dbReference type="SAM" id="Phobius"/>
    </source>
</evidence>
<dbReference type="GeneID" id="24270779"/>
<feature type="compositionally biased region" description="Polar residues" evidence="1">
    <location>
        <begin position="588"/>
        <end position="597"/>
    </location>
</feature>
<evidence type="ECO:0000313" key="6">
    <source>
        <dbReference type="Proteomes" id="UP000054561"/>
    </source>
</evidence>
<name>A0A0D9QD46_PLAFR</name>
<feature type="compositionally biased region" description="Pro residues" evidence="1">
    <location>
        <begin position="484"/>
        <end position="498"/>
    </location>
</feature>
<feature type="region of interest" description="Disordered" evidence="1">
    <location>
        <begin position="276"/>
        <end position="370"/>
    </location>
</feature>
<dbReference type="OrthoDB" id="389518at2759"/>
<dbReference type="InterPro" id="IPR024290">
    <property type="entry name" value="SICA_extracell_a"/>
</dbReference>
<feature type="domain" description="Schizont-infected cell agglutination extracellular alpha" evidence="4">
    <location>
        <begin position="22"/>
        <end position="181"/>
    </location>
</feature>
<feature type="compositionally biased region" description="Low complexity" evidence="1">
    <location>
        <begin position="328"/>
        <end position="338"/>
    </location>
</feature>
<feature type="region of interest" description="Disordered" evidence="1">
    <location>
        <begin position="391"/>
        <end position="606"/>
    </location>
</feature>
<dbReference type="InterPro" id="IPR024288">
    <property type="entry name" value="SICA_C"/>
</dbReference>
<keyword evidence="2" id="KW-0472">Membrane</keyword>
<feature type="compositionally biased region" description="Polar residues" evidence="1">
    <location>
        <begin position="415"/>
        <end position="426"/>
    </location>
</feature>
<dbReference type="RefSeq" id="XP_012338490.1">
    <property type="nucleotide sequence ID" value="XM_012483067.1"/>
</dbReference>
<dbReference type="AlphaFoldDB" id="A0A0D9QD46"/>
<evidence type="ECO:0000313" key="5">
    <source>
        <dbReference type="EMBL" id="KJP84904.1"/>
    </source>
</evidence>
<dbReference type="Pfam" id="PF12887">
    <property type="entry name" value="SICA_alpha"/>
    <property type="match status" value="1"/>
</dbReference>
<feature type="compositionally biased region" description="Low complexity" evidence="1">
    <location>
        <begin position="427"/>
        <end position="456"/>
    </location>
</feature>
<protein>
    <recommendedName>
        <fullName evidence="7">Schizont-infected cell agglutination C-terminal domain-containing protein</fullName>
    </recommendedName>
</protein>
<feature type="compositionally biased region" description="Pro residues" evidence="1">
    <location>
        <begin position="339"/>
        <end position="350"/>
    </location>
</feature>
<feature type="compositionally biased region" description="Basic and acidic residues" evidence="1">
    <location>
        <begin position="357"/>
        <end position="366"/>
    </location>
</feature>
<keyword evidence="6" id="KW-1185">Reference proteome</keyword>
<sequence length="1049" mass="113768">MAEKLVEVLVEYVQQRQIASDKGEGPGRKSEFSDMLWDDIEKLFTELTATLRVKTTIENAVCQALYGKAKESVVQRLICRYIVKIFVYMDGTAEVVTGGTELNAEQKSWRDYFKCVVGNVTLIKLFEKNCAAKDIINKVSRHMSTISKALAGHTNSQQCQGLDYDSLSIGTKFVAGTMGEWINRWRLTSVGGLGGSRAQTSCAAPTSITKARAKTDSEDAHVVKLFQDGTAREVAGLIHKEAKITESQRRRIMQAAKDKGTATSVLDEVMRQIETKHHGDGGNIQVPDPSASIHATGTQPQGPKGKPSAGRELGDPAGGRSLPPSQPQAPASAVLPARPQAPPPPSPPQDPTTQGGKETHSTDRCSKPAQSATVVNAGEGLAGAKSITTITFGTSSGTHDDCDQKSKDTEAGLSAPTNTESTEQTVPQAAAGPPSSGPTSTSTQTPSTEATRAATPAGPPGPTATAGEADSSGQDAVVDGGNDDPPPLNPPKPKPHPNPEQSGSSSPSGPTSTGRAPDGQSTRSYERGGGGAVAPGSPPGSQDIASPGGGDPSASLPPGGAQDPNHGEIPAVVTQSGSGHVPGGGVSNTPGGPTQKPNDAPPLVPLLRSKPFDPKDLIPYTPALLPAVVGTAIIAFFLWKYFAYLAKRRRTYRTVRDVPSPPLDEDILEHLQRGDLPPPDYDYTMVRDRQPASTSARRRRSPRVHTRTIIELHLEVLHECEATEWENAKDDYLQIVVEQFAQEFAQDLMRDQETNNNIVGVSTADHGLLGNHVPSTLDPPIDSDGHDPCPPNEDDPDPWSCMETIQFARERAPPNADDPDPWSCMEPVQLATDTSPPDEEDPDPWRCMETIHPEKQQRNVHSHPGDAPSDCTQCIPWIDRNKHLLQDCTTQQWFLQLKLEWTQYLRQHAPNDDNVHRELSEQRSIGCVEMKKDAWKQWVVKQHNDMAKYIEKDWFRHLLNTVQEETVPAKGDVPAVDTDLNMQIVTAAADILSVRDIPRTQPLHPQPYMTKPLTAQLWMLLLAFVIEQCELESRLQEKELYVDDLLAKI</sequence>
<reference evidence="5 6" key="1">
    <citation type="submission" date="2014-03" db="EMBL/GenBank/DDBJ databases">
        <title>The Genome Sequence of Plasmodium fragile nilgiri.</title>
        <authorList>
            <consortium name="The Broad Institute Genomics Platform"/>
            <consortium name="The Broad Institute Genome Sequencing Center for Infectious Disease"/>
            <person name="Neafsey D."/>
            <person name="Duraisingh M."/>
            <person name="Young S.K."/>
            <person name="Zeng Q."/>
            <person name="Gargeya S."/>
            <person name="Abouelleil A."/>
            <person name="Alvarado L."/>
            <person name="Chapman S.B."/>
            <person name="Gainer-Dewar J."/>
            <person name="Goldberg J."/>
            <person name="Griggs A."/>
            <person name="Gujja S."/>
            <person name="Hansen M."/>
            <person name="Howarth C."/>
            <person name="Imamovic A."/>
            <person name="Larimer J."/>
            <person name="Pearson M."/>
            <person name="Poon T.W."/>
            <person name="Priest M."/>
            <person name="Roberts A."/>
            <person name="Saif S."/>
            <person name="Shea T."/>
            <person name="Sykes S."/>
            <person name="Wortman J."/>
            <person name="Nusbaum C."/>
            <person name="Birren B."/>
        </authorList>
    </citation>
    <scope>NUCLEOTIDE SEQUENCE [LARGE SCALE GENOMIC DNA]</scope>
    <source>
        <strain evidence="6">nilgiri</strain>
    </source>
</reference>
<organism evidence="5 6">
    <name type="scientific">Plasmodium fragile</name>
    <dbReference type="NCBI Taxonomy" id="5857"/>
    <lineage>
        <taxon>Eukaryota</taxon>
        <taxon>Sar</taxon>
        <taxon>Alveolata</taxon>
        <taxon>Apicomplexa</taxon>
        <taxon>Aconoidasida</taxon>
        <taxon>Haemosporida</taxon>
        <taxon>Plasmodiidae</taxon>
        <taxon>Plasmodium</taxon>
        <taxon>Plasmodium (Plasmodium)</taxon>
    </lineage>
</organism>
<keyword evidence="2" id="KW-0812">Transmembrane</keyword>
<dbReference type="Pfam" id="PF12879">
    <property type="entry name" value="SICA_C"/>
    <property type="match status" value="1"/>
</dbReference>
<dbReference type="VEuPathDB" id="PlasmoDB:AK88_05465"/>
<proteinExistence type="predicted"/>
<feature type="region of interest" description="Disordered" evidence="1">
    <location>
        <begin position="672"/>
        <end position="702"/>
    </location>
</feature>
<dbReference type="Proteomes" id="UP000054561">
    <property type="component" value="Unassembled WGS sequence"/>
</dbReference>
<evidence type="ECO:0000259" key="3">
    <source>
        <dbReference type="Pfam" id="PF12879"/>
    </source>
</evidence>
<feature type="domain" description="Schizont-infected cell agglutination C-terminal" evidence="3">
    <location>
        <begin position="640"/>
        <end position="752"/>
    </location>
</feature>
<feature type="compositionally biased region" description="Basic and acidic residues" evidence="1">
    <location>
        <begin position="398"/>
        <end position="410"/>
    </location>
</feature>
<accession>A0A0D9QD46</accession>